<name>A0A2S6N1J1_RHOGL</name>
<dbReference type="PANTHER" id="PTHR43756">
    <property type="entry name" value="CHOLINE MONOOXYGENASE, CHLOROPLASTIC"/>
    <property type="match status" value="1"/>
</dbReference>
<keyword evidence="4" id="KW-0560">Oxidoreductase</keyword>
<evidence type="ECO:0000256" key="3">
    <source>
        <dbReference type="ARBA" id="ARBA00022723"/>
    </source>
</evidence>
<proteinExistence type="inferred from homology"/>
<dbReference type="Proteomes" id="UP000239724">
    <property type="component" value="Unassembled WGS sequence"/>
</dbReference>
<keyword evidence="6" id="KW-0411">Iron-sulfur</keyword>
<dbReference type="Pfam" id="PF00848">
    <property type="entry name" value="Ring_hydroxyl_A"/>
    <property type="match status" value="1"/>
</dbReference>
<evidence type="ECO:0000256" key="2">
    <source>
        <dbReference type="ARBA" id="ARBA00022714"/>
    </source>
</evidence>
<dbReference type="PRINTS" id="PR00090">
    <property type="entry name" value="RNGDIOXGNASE"/>
</dbReference>
<dbReference type="EMBL" id="NHRY01000243">
    <property type="protein sequence ID" value="PPQ28485.1"/>
    <property type="molecule type" value="Genomic_DNA"/>
</dbReference>
<dbReference type="GO" id="GO:0005506">
    <property type="term" value="F:iron ion binding"/>
    <property type="evidence" value="ECO:0007669"/>
    <property type="project" value="InterPro"/>
</dbReference>
<keyword evidence="5" id="KW-0408">Iron</keyword>
<evidence type="ECO:0000259" key="7">
    <source>
        <dbReference type="PROSITE" id="PS51296"/>
    </source>
</evidence>
<reference evidence="8 9" key="1">
    <citation type="journal article" date="2018" name="Arch. Microbiol.">
        <title>New insights into the metabolic potential of the phototrophic purple bacterium Rhodopila globiformis DSM 161(T) from its draft genome sequence and evidence for a vanadium-dependent nitrogenase.</title>
        <authorList>
            <person name="Imhoff J.F."/>
            <person name="Rahn T."/>
            <person name="Kunzel S."/>
            <person name="Neulinger S.C."/>
        </authorList>
    </citation>
    <scope>NUCLEOTIDE SEQUENCE [LARGE SCALE GENOMIC DNA]</scope>
    <source>
        <strain evidence="8 9">DSM 161</strain>
    </source>
</reference>
<comment type="caution">
    <text evidence="8">The sequence shown here is derived from an EMBL/GenBank/DDBJ whole genome shotgun (WGS) entry which is preliminary data.</text>
</comment>
<dbReference type="SUPFAM" id="SSF50022">
    <property type="entry name" value="ISP domain"/>
    <property type="match status" value="1"/>
</dbReference>
<evidence type="ECO:0000256" key="1">
    <source>
        <dbReference type="ARBA" id="ARBA00008751"/>
    </source>
</evidence>
<dbReference type="PROSITE" id="PS51296">
    <property type="entry name" value="RIESKE"/>
    <property type="match status" value="1"/>
</dbReference>
<evidence type="ECO:0000313" key="8">
    <source>
        <dbReference type="EMBL" id="PPQ28485.1"/>
    </source>
</evidence>
<dbReference type="OrthoDB" id="7456916at2"/>
<dbReference type="InterPro" id="IPR001663">
    <property type="entry name" value="Rng_hydr_dOase-A"/>
</dbReference>
<evidence type="ECO:0000256" key="4">
    <source>
        <dbReference type="ARBA" id="ARBA00023002"/>
    </source>
</evidence>
<dbReference type="Pfam" id="PF00355">
    <property type="entry name" value="Rieske"/>
    <property type="match status" value="1"/>
</dbReference>
<protein>
    <submittedName>
        <fullName evidence="8">Rieske (2Fe-2S) protein</fullName>
    </submittedName>
</protein>
<dbReference type="PANTHER" id="PTHR43756:SF1">
    <property type="entry name" value="3-PHENYLPROPIONATE_CINNAMIC ACID DIOXYGENASE SUBUNIT ALPHA"/>
    <property type="match status" value="1"/>
</dbReference>
<dbReference type="InterPro" id="IPR017941">
    <property type="entry name" value="Rieske_2Fe-2S"/>
</dbReference>
<keyword evidence="2" id="KW-0001">2Fe-2S</keyword>
<dbReference type="InterPro" id="IPR015879">
    <property type="entry name" value="Ring_hydroxy_dOase_asu_C_dom"/>
</dbReference>
<dbReference type="Gene3D" id="2.102.10.10">
    <property type="entry name" value="Rieske [2Fe-2S] iron-sulphur domain"/>
    <property type="match status" value="1"/>
</dbReference>
<keyword evidence="3" id="KW-0479">Metal-binding</keyword>
<comment type="similarity">
    <text evidence="1">Belongs to the bacterial ring-hydroxylating dioxygenase alpha subunit family.</text>
</comment>
<dbReference type="GO" id="GO:0016491">
    <property type="term" value="F:oxidoreductase activity"/>
    <property type="evidence" value="ECO:0007669"/>
    <property type="project" value="UniProtKB-KW"/>
</dbReference>
<dbReference type="GO" id="GO:0051537">
    <property type="term" value="F:2 iron, 2 sulfur cluster binding"/>
    <property type="evidence" value="ECO:0007669"/>
    <property type="project" value="UniProtKB-KW"/>
</dbReference>
<accession>A0A2S6N1J1</accession>
<dbReference type="InterPro" id="IPR036922">
    <property type="entry name" value="Rieske_2Fe-2S_sf"/>
</dbReference>
<gene>
    <name evidence="8" type="ORF">CCS01_24410</name>
</gene>
<dbReference type="SUPFAM" id="SSF55961">
    <property type="entry name" value="Bet v1-like"/>
    <property type="match status" value="1"/>
</dbReference>
<evidence type="ECO:0000256" key="5">
    <source>
        <dbReference type="ARBA" id="ARBA00023004"/>
    </source>
</evidence>
<sequence>MHPSSTTRNGLTRVPFHVYQDPALLDHEQRDVFEGPVWNYLCLEADIPNPGDWRTTFVGRMPVVVARTESGTIAAFENRCLHRGSLICFDNAGHARDFTCVYHAWRYGLDGTLKSVAFRKGVNGKGGMPDSFRPEEHVTRKLRIATVSGLVFGTACDRTPDIETYLGPEVLAALRINASRPLTVIGRFTEVLPNNWKLYAENVRDTYHASLLHVFFATFRINRLSQGGGVSVSANGGCHVSTTLAPEQETDTAYDGMRSVDDGLRLADPSLLDAVDEHGDRVRQQIVSVFPSFAMQRTYNVLAIRQFVPRGVDRTDLNWIYLGYADDPPDLRRRRLKQLNLAGPAGFVSMEDGCIGNFVERGAAVAANASSLMEMGGAGTESQDTRATETAIRGFWKLWRSMMGM</sequence>
<evidence type="ECO:0000256" key="6">
    <source>
        <dbReference type="ARBA" id="ARBA00023014"/>
    </source>
</evidence>
<organism evidence="8 9">
    <name type="scientific">Rhodopila globiformis</name>
    <name type="common">Rhodopseudomonas globiformis</name>
    <dbReference type="NCBI Taxonomy" id="1071"/>
    <lineage>
        <taxon>Bacteria</taxon>
        <taxon>Pseudomonadati</taxon>
        <taxon>Pseudomonadota</taxon>
        <taxon>Alphaproteobacteria</taxon>
        <taxon>Acetobacterales</taxon>
        <taxon>Acetobacteraceae</taxon>
        <taxon>Rhodopila</taxon>
    </lineage>
</organism>
<keyword evidence="9" id="KW-1185">Reference proteome</keyword>
<dbReference type="AlphaFoldDB" id="A0A2S6N1J1"/>
<evidence type="ECO:0000313" key="9">
    <source>
        <dbReference type="Proteomes" id="UP000239724"/>
    </source>
</evidence>
<feature type="domain" description="Rieske" evidence="7">
    <location>
        <begin position="39"/>
        <end position="153"/>
    </location>
</feature>
<dbReference type="Gene3D" id="3.90.380.10">
    <property type="entry name" value="Naphthalene 1,2-dioxygenase Alpha Subunit, Chain A, domain 1"/>
    <property type="match status" value="1"/>
</dbReference>